<comment type="function">
    <text evidence="5">Part of a binding-protein-dependent transport system for a sugar.</text>
</comment>
<dbReference type="RefSeq" id="WP_011394243.1">
    <property type="nucleotide sequence ID" value="NC_007645.1"/>
</dbReference>
<dbReference type="Proteomes" id="UP000000238">
    <property type="component" value="Chromosome"/>
</dbReference>
<organism evidence="8 9">
    <name type="scientific">Hahella chejuensis (strain KCTC 2396)</name>
    <dbReference type="NCBI Taxonomy" id="349521"/>
    <lineage>
        <taxon>Bacteria</taxon>
        <taxon>Pseudomonadati</taxon>
        <taxon>Pseudomonadota</taxon>
        <taxon>Gammaproteobacteria</taxon>
        <taxon>Oceanospirillales</taxon>
        <taxon>Hahellaceae</taxon>
        <taxon>Hahella</taxon>
    </lineage>
</organism>
<protein>
    <recommendedName>
        <fullName evidence="6">Probable sugar-binding periplasmic protein</fullName>
    </recommendedName>
</protein>
<keyword evidence="3" id="KW-0813">Transport</keyword>
<dbReference type="Pfam" id="PF01547">
    <property type="entry name" value="SBP_bac_1"/>
    <property type="match status" value="1"/>
</dbReference>
<evidence type="ECO:0000256" key="7">
    <source>
        <dbReference type="SAM" id="SignalP"/>
    </source>
</evidence>
<comment type="similarity">
    <text evidence="2">Belongs to the bacterial solute-binding protein 1 family.</text>
</comment>
<dbReference type="Gene3D" id="3.40.190.10">
    <property type="entry name" value="Periplasmic binding protein-like II"/>
    <property type="match status" value="2"/>
</dbReference>
<evidence type="ECO:0000256" key="6">
    <source>
        <dbReference type="ARBA" id="ARBA00049753"/>
    </source>
</evidence>
<dbReference type="GO" id="GO:0042597">
    <property type="term" value="C:periplasmic space"/>
    <property type="evidence" value="ECO:0007669"/>
    <property type="project" value="UniProtKB-SubCell"/>
</dbReference>
<dbReference type="AlphaFoldDB" id="Q2SQA8"/>
<dbReference type="PANTHER" id="PTHR43649:SF28">
    <property type="entry name" value="BINDING PROTEIN COMPONENT OF ABC SUGAR TRANSPORTER-RELATED"/>
    <property type="match status" value="1"/>
</dbReference>
<accession>Q2SQA8</accession>
<dbReference type="InterPro" id="IPR050490">
    <property type="entry name" value="Bact_solute-bd_prot1"/>
</dbReference>
<evidence type="ECO:0000256" key="2">
    <source>
        <dbReference type="ARBA" id="ARBA00008520"/>
    </source>
</evidence>
<dbReference type="KEGG" id="hch:HCH_00253"/>
<comment type="subcellular location">
    <subcellularLocation>
        <location evidence="1">Periplasm</location>
    </subcellularLocation>
</comment>
<name>Q2SQA8_HAHCH</name>
<gene>
    <name evidence="8" type="ordered locus">HCH_00253</name>
</gene>
<dbReference type="SMR" id="Q2SQA8"/>
<evidence type="ECO:0000256" key="1">
    <source>
        <dbReference type="ARBA" id="ARBA00004418"/>
    </source>
</evidence>
<dbReference type="SUPFAM" id="SSF53850">
    <property type="entry name" value="Periplasmic binding protein-like II"/>
    <property type="match status" value="1"/>
</dbReference>
<keyword evidence="9" id="KW-1185">Reference proteome</keyword>
<feature type="signal peptide" evidence="7">
    <location>
        <begin position="1"/>
        <end position="21"/>
    </location>
</feature>
<dbReference type="eggNOG" id="COG1653">
    <property type="taxonomic scope" value="Bacteria"/>
</dbReference>
<dbReference type="OrthoDB" id="5580590at2"/>
<feature type="chain" id="PRO_5004215305" description="Probable sugar-binding periplasmic protein" evidence="7">
    <location>
        <begin position="22"/>
        <end position="419"/>
    </location>
</feature>
<evidence type="ECO:0000256" key="5">
    <source>
        <dbReference type="ARBA" id="ARBA00049629"/>
    </source>
</evidence>
<reference evidence="8 9" key="1">
    <citation type="journal article" date="2005" name="Nucleic Acids Res.">
        <title>Genomic blueprint of Hahella chejuensis, a marine microbe producing an algicidal agent.</title>
        <authorList>
            <person name="Jeong H."/>
            <person name="Yim J.H."/>
            <person name="Lee C."/>
            <person name="Choi S.-H."/>
            <person name="Park Y.K."/>
            <person name="Yoon S.H."/>
            <person name="Hur C.-G."/>
            <person name="Kang H.-Y."/>
            <person name="Kim D."/>
            <person name="Lee H.H."/>
            <person name="Park K.H."/>
            <person name="Park S.-H."/>
            <person name="Park H.-S."/>
            <person name="Lee H.K."/>
            <person name="Oh T.K."/>
            <person name="Kim J.F."/>
        </authorList>
    </citation>
    <scope>NUCLEOTIDE SEQUENCE [LARGE SCALE GENOMIC DNA]</scope>
    <source>
        <strain evidence="8 9">KCTC 2396</strain>
    </source>
</reference>
<dbReference type="PANTHER" id="PTHR43649">
    <property type="entry name" value="ARABINOSE-BINDING PROTEIN-RELATED"/>
    <property type="match status" value="1"/>
</dbReference>
<evidence type="ECO:0000313" key="8">
    <source>
        <dbReference type="EMBL" id="ABC27166.1"/>
    </source>
</evidence>
<evidence type="ECO:0000313" key="9">
    <source>
        <dbReference type="Proteomes" id="UP000000238"/>
    </source>
</evidence>
<dbReference type="HOGENOM" id="CLU_031285_15_0_6"/>
<dbReference type="InterPro" id="IPR006059">
    <property type="entry name" value="SBP"/>
</dbReference>
<dbReference type="STRING" id="349521.HCH_00253"/>
<dbReference type="EMBL" id="CP000155">
    <property type="protein sequence ID" value="ABC27166.1"/>
    <property type="molecule type" value="Genomic_DNA"/>
</dbReference>
<evidence type="ECO:0000256" key="4">
    <source>
        <dbReference type="ARBA" id="ARBA00022729"/>
    </source>
</evidence>
<keyword evidence="4 7" id="KW-0732">Signal</keyword>
<sequence length="419" mass="46489">MNKKTILLSLALCWQSQAATAGEVEVLHYWTSGGEAAAIDVLKDLVKKGGHTWRDFVVPGGGGESANAELKKRVIQGDPPASAMVKGPDIERWARLGFLQNLDELAQKQQWDEKLPPVIADVAKFRGHYVSTPVNVHRVNWMWINKRILDDVGVAVPTTWEEFETAAKKIQAKGYPVIAHGDQSWQDATVFESVALAVGGEEFYRLAFVENDYGVIKSDTMTKVLAQFRRLQPYFKTDLKSQDWNVATQAVINGQAAFQFMGDWAKGEFEKAGQKAGKDFLCAPMPGTSNQFLYNIDTLVMFQLKSESAQAAQQDLADAIMSETFQNVFNLKKGSIPARRDVSLDQFDDCARLSRADFLAAEKNGGLLPSIAHGMATTARVQEEFYAVLHEFLHDPGMSPEKATVTLAKRMRYGSYAIN</sequence>
<keyword evidence="8" id="KW-0762">Sugar transport</keyword>
<evidence type="ECO:0000256" key="3">
    <source>
        <dbReference type="ARBA" id="ARBA00022448"/>
    </source>
</evidence>
<proteinExistence type="inferred from homology"/>